<accession>A0A380THH6</accession>
<dbReference type="PANTHER" id="PTHR43367">
    <property type="match status" value="1"/>
</dbReference>
<feature type="domain" description="ANTAR" evidence="2">
    <location>
        <begin position="127"/>
        <end position="188"/>
    </location>
</feature>
<dbReference type="EMBL" id="UIDG01000469">
    <property type="protein sequence ID" value="SUS07885.1"/>
    <property type="molecule type" value="Genomic_DNA"/>
</dbReference>
<proteinExistence type="predicted"/>
<name>A0A380THH6_9ZZZZ</name>
<dbReference type="SMART" id="SM01012">
    <property type="entry name" value="ANTAR"/>
    <property type="match status" value="1"/>
</dbReference>
<dbReference type="PANTHER" id="PTHR43367:SF1">
    <property type="entry name" value="TWO-COMPONENT RESPONSE REGULATOR-LIKE APRR6-RELATED"/>
    <property type="match status" value="1"/>
</dbReference>
<organism evidence="3">
    <name type="scientific">metagenome</name>
    <dbReference type="NCBI Taxonomy" id="256318"/>
    <lineage>
        <taxon>unclassified sequences</taxon>
        <taxon>metagenomes</taxon>
    </lineage>
</organism>
<protein>
    <submittedName>
        <fullName evidence="3">Response regulator receiver and ANTAR domain protein</fullName>
    </submittedName>
</protein>
<gene>
    <name evidence="3" type="ORF">DF3PB_5200002</name>
</gene>
<dbReference type="AlphaFoldDB" id="A0A380THH6"/>
<reference evidence="3" key="1">
    <citation type="submission" date="2018-07" db="EMBL/GenBank/DDBJ databases">
        <authorList>
            <person name="Quirk P.G."/>
            <person name="Krulwich T.A."/>
        </authorList>
    </citation>
    <scope>NUCLEOTIDE SEQUENCE</scope>
</reference>
<dbReference type="InterPro" id="IPR036388">
    <property type="entry name" value="WH-like_DNA-bd_sf"/>
</dbReference>
<dbReference type="SUPFAM" id="SSF52172">
    <property type="entry name" value="CheY-like"/>
    <property type="match status" value="1"/>
</dbReference>
<dbReference type="Gene3D" id="3.40.50.2300">
    <property type="match status" value="1"/>
</dbReference>
<dbReference type="InterPro" id="IPR008327">
    <property type="entry name" value="Sig_transdc_resp-reg_antiterm"/>
</dbReference>
<dbReference type="GO" id="GO:0000160">
    <property type="term" value="P:phosphorelay signal transduction system"/>
    <property type="evidence" value="ECO:0007669"/>
    <property type="project" value="InterPro"/>
</dbReference>
<dbReference type="PIRSF" id="PIRSF036382">
    <property type="entry name" value="RR_antiterm"/>
    <property type="match status" value="1"/>
</dbReference>
<evidence type="ECO:0000259" key="2">
    <source>
        <dbReference type="PROSITE" id="PS50921"/>
    </source>
</evidence>
<feature type="domain" description="Response regulatory" evidence="1">
    <location>
        <begin position="7"/>
        <end position="121"/>
    </location>
</feature>
<dbReference type="GO" id="GO:0003723">
    <property type="term" value="F:RNA binding"/>
    <property type="evidence" value="ECO:0007669"/>
    <property type="project" value="InterPro"/>
</dbReference>
<dbReference type="InterPro" id="IPR011006">
    <property type="entry name" value="CheY-like_superfamily"/>
</dbReference>
<dbReference type="Pfam" id="PF03861">
    <property type="entry name" value="ANTAR"/>
    <property type="match status" value="1"/>
</dbReference>
<dbReference type="Gene3D" id="1.10.10.10">
    <property type="entry name" value="Winged helix-like DNA-binding domain superfamily/Winged helix DNA-binding domain"/>
    <property type="match status" value="1"/>
</dbReference>
<dbReference type="PROSITE" id="PS50921">
    <property type="entry name" value="ANTAR"/>
    <property type="match status" value="1"/>
</dbReference>
<sequence>MGDPTLTILIIEENPVRAAILEDGMREAGYGRIIHVSDMVTVPDKICAIDPDVIVIGLENASRDTLEQMFQVSRTVRRPIAMFVDTSDTATIQAAVDAGVSTYVVDGLKKERVRPIIDVTISRFHAFRRLQEELAEAKEALAARKVIERAKGILMKQKNINEDEAYNLLRRAAMSQKRKLFEIAQSVLTTAQLFDEA</sequence>
<dbReference type="InterPro" id="IPR001789">
    <property type="entry name" value="Sig_transdc_resp-reg_receiver"/>
</dbReference>
<evidence type="ECO:0000259" key="1">
    <source>
        <dbReference type="PROSITE" id="PS50110"/>
    </source>
</evidence>
<dbReference type="InterPro" id="IPR005561">
    <property type="entry name" value="ANTAR"/>
</dbReference>
<evidence type="ECO:0000313" key="3">
    <source>
        <dbReference type="EMBL" id="SUS07885.1"/>
    </source>
</evidence>
<dbReference type="PROSITE" id="PS50110">
    <property type="entry name" value="RESPONSE_REGULATORY"/>
    <property type="match status" value="1"/>
</dbReference>